<organism evidence="2 3">
    <name type="scientific">Pestalotiopsis fici (strain W106-1 / CGMCC3.15140)</name>
    <dbReference type="NCBI Taxonomy" id="1229662"/>
    <lineage>
        <taxon>Eukaryota</taxon>
        <taxon>Fungi</taxon>
        <taxon>Dikarya</taxon>
        <taxon>Ascomycota</taxon>
        <taxon>Pezizomycotina</taxon>
        <taxon>Sordariomycetes</taxon>
        <taxon>Xylariomycetidae</taxon>
        <taxon>Amphisphaeriales</taxon>
        <taxon>Sporocadaceae</taxon>
        <taxon>Pestalotiopsis</taxon>
    </lineage>
</organism>
<dbReference type="HOGENOM" id="CLU_068925_0_0_1"/>
<feature type="transmembrane region" description="Helical" evidence="1">
    <location>
        <begin position="125"/>
        <end position="143"/>
    </location>
</feature>
<accession>W3WQK5</accession>
<evidence type="ECO:0000256" key="1">
    <source>
        <dbReference type="SAM" id="Phobius"/>
    </source>
</evidence>
<feature type="transmembrane region" description="Helical" evidence="1">
    <location>
        <begin position="260"/>
        <end position="281"/>
    </location>
</feature>
<feature type="transmembrane region" description="Helical" evidence="1">
    <location>
        <begin position="222"/>
        <end position="248"/>
    </location>
</feature>
<feature type="transmembrane region" description="Helical" evidence="1">
    <location>
        <begin position="34"/>
        <end position="52"/>
    </location>
</feature>
<feature type="transmembrane region" description="Helical" evidence="1">
    <location>
        <begin position="83"/>
        <end position="105"/>
    </location>
</feature>
<dbReference type="OMA" id="EFYMCMV"/>
<protein>
    <recommendedName>
        <fullName evidence="4">TLC domain-containing protein</fullName>
    </recommendedName>
</protein>
<dbReference type="RefSeq" id="XP_007839143.1">
    <property type="nucleotide sequence ID" value="XM_007840952.1"/>
</dbReference>
<feature type="transmembrane region" description="Helical" evidence="1">
    <location>
        <begin position="186"/>
        <end position="210"/>
    </location>
</feature>
<gene>
    <name evidence="2" type="ORF">PFICI_12371</name>
</gene>
<dbReference type="KEGG" id="pfy:PFICI_12371"/>
<dbReference type="GeneID" id="19277384"/>
<proteinExistence type="predicted"/>
<dbReference type="eggNOG" id="ENOG502QTW5">
    <property type="taxonomic scope" value="Eukaryota"/>
</dbReference>
<dbReference type="OrthoDB" id="10010954at2759"/>
<dbReference type="InParanoid" id="W3WQK5"/>
<evidence type="ECO:0008006" key="4">
    <source>
        <dbReference type="Google" id="ProtNLM"/>
    </source>
</evidence>
<keyword evidence="3" id="KW-1185">Reference proteome</keyword>
<dbReference type="Proteomes" id="UP000030651">
    <property type="component" value="Unassembled WGS sequence"/>
</dbReference>
<evidence type="ECO:0000313" key="3">
    <source>
        <dbReference type="Proteomes" id="UP000030651"/>
    </source>
</evidence>
<reference evidence="3" key="1">
    <citation type="journal article" date="2015" name="BMC Genomics">
        <title>Genomic and transcriptomic analysis of the endophytic fungus Pestalotiopsis fici reveals its lifestyle and high potential for synthesis of natural products.</title>
        <authorList>
            <person name="Wang X."/>
            <person name="Zhang X."/>
            <person name="Liu L."/>
            <person name="Xiang M."/>
            <person name="Wang W."/>
            <person name="Sun X."/>
            <person name="Che Y."/>
            <person name="Guo L."/>
            <person name="Liu G."/>
            <person name="Guo L."/>
            <person name="Wang C."/>
            <person name="Yin W.B."/>
            <person name="Stadler M."/>
            <person name="Zhang X."/>
            <person name="Liu X."/>
        </authorList>
    </citation>
    <scope>NUCLEOTIDE SEQUENCE [LARGE SCALE GENOMIC DNA]</scope>
    <source>
        <strain evidence="3">W106-1 / CGMCC3.15140</strain>
    </source>
</reference>
<keyword evidence="1" id="KW-0472">Membrane</keyword>
<keyword evidence="1" id="KW-1133">Transmembrane helix</keyword>
<keyword evidence="1" id="KW-0812">Transmembrane</keyword>
<feature type="transmembrane region" description="Helical" evidence="1">
    <location>
        <begin position="155"/>
        <end position="174"/>
    </location>
</feature>
<evidence type="ECO:0000313" key="2">
    <source>
        <dbReference type="EMBL" id="ETS75427.1"/>
    </source>
</evidence>
<sequence>MADITEDFPTIVPRDEAKISGMKPGEIARDGTDLALILTVSLILYSLFAGLLQRGLLRRLYGEVYQALEETVPKGNERQRVSFIYHHIASICFAIIICIGAYPVISFTCGSGTLSTPMGNPNGATIGDVLSILLQVYCGYYLFEVTFRSKYISLIALAHHIGLLIIAQTAALLGSRASKSAEATKEFYLCMVWGAFDLVTELPLHIILIFWRIRRDESRLCYRIACACAVWVTVMALSETIVTAWLLSQSWAGWQLHWRIITPTLFTLWVCTQLYGAIIFLRMARQQRKICRSGL</sequence>
<name>W3WQK5_PESFW</name>
<dbReference type="EMBL" id="KI912118">
    <property type="protein sequence ID" value="ETS75427.1"/>
    <property type="molecule type" value="Genomic_DNA"/>
</dbReference>
<dbReference type="AlphaFoldDB" id="W3WQK5"/>